<dbReference type="RefSeq" id="WP_206573105.1">
    <property type="nucleotide sequence ID" value="NZ_JAFKCV010000003.1"/>
</dbReference>
<evidence type="ECO:0000313" key="2">
    <source>
        <dbReference type="EMBL" id="MBN7824997.1"/>
    </source>
</evidence>
<dbReference type="Pfam" id="PF01738">
    <property type="entry name" value="DLH"/>
    <property type="match status" value="1"/>
</dbReference>
<dbReference type="InterPro" id="IPR002925">
    <property type="entry name" value="Dienelactn_hydro"/>
</dbReference>
<evidence type="ECO:0000313" key="3">
    <source>
        <dbReference type="Proteomes" id="UP000664654"/>
    </source>
</evidence>
<organism evidence="2 3">
    <name type="scientific">Bowmanella dokdonensis</name>
    <dbReference type="NCBI Taxonomy" id="751969"/>
    <lineage>
        <taxon>Bacteria</taxon>
        <taxon>Pseudomonadati</taxon>
        <taxon>Pseudomonadota</taxon>
        <taxon>Gammaproteobacteria</taxon>
        <taxon>Alteromonadales</taxon>
        <taxon>Alteromonadaceae</taxon>
        <taxon>Bowmanella</taxon>
    </lineage>
</organism>
<name>A0A939DMJ5_9ALTE</name>
<reference evidence="2" key="1">
    <citation type="submission" date="2021-03" db="EMBL/GenBank/DDBJ databases">
        <title>novel species isolated from a fishpond in China.</title>
        <authorList>
            <person name="Lu H."/>
            <person name="Cai Z."/>
        </authorList>
    </citation>
    <scope>NUCLEOTIDE SEQUENCE</scope>
    <source>
        <strain evidence="2">JCM 30855</strain>
    </source>
</reference>
<dbReference type="InterPro" id="IPR029058">
    <property type="entry name" value="AB_hydrolase_fold"/>
</dbReference>
<sequence>MDALLITDIFGAGDHNQSVLQTLGSVAGHLSIVSPYGQAVTFASEGEAYEAFIRLSGHEDYASRVGRAVQALTRPTLVIGFSAGGSAAWRALAGYSGGMVKALLAFYPGQIRHHLQLEITVPSYLLFADEAHFSVQQIMKQLQGRVSQLKLPCQHGFMNPRSGGYDAAWQNKILEGLEEVVRGRQNMEQWFTGLSKICGGQGVP</sequence>
<protein>
    <submittedName>
        <fullName evidence="2">Dienelactone hydrolase family protein</fullName>
    </submittedName>
</protein>
<evidence type="ECO:0000259" key="1">
    <source>
        <dbReference type="Pfam" id="PF01738"/>
    </source>
</evidence>
<comment type="caution">
    <text evidence="2">The sequence shown here is derived from an EMBL/GenBank/DDBJ whole genome shotgun (WGS) entry which is preliminary data.</text>
</comment>
<gene>
    <name evidence="2" type="ORF">J0A66_07160</name>
</gene>
<feature type="domain" description="Dienelactone hydrolase" evidence="1">
    <location>
        <begin position="77"/>
        <end position="173"/>
    </location>
</feature>
<dbReference type="Gene3D" id="3.40.50.1820">
    <property type="entry name" value="alpha/beta hydrolase"/>
    <property type="match status" value="1"/>
</dbReference>
<dbReference type="EMBL" id="JAFKCV010000003">
    <property type="protein sequence ID" value="MBN7824997.1"/>
    <property type="molecule type" value="Genomic_DNA"/>
</dbReference>
<keyword evidence="3" id="KW-1185">Reference proteome</keyword>
<keyword evidence="2" id="KW-0378">Hydrolase</keyword>
<dbReference type="GO" id="GO:0016787">
    <property type="term" value="F:hydrolase activity"/>
    <property type="evidence" value="ECO:0007669"/>
    <property type="project" value="UniProtKB-KW"/>
</dbReference>
<dbReference type="SUPFAM" id="SSF53474">
    <property type="entry name" value="alpha/beta-Hydrolases"/>
    <property type="match status" value="1"/>
</dbReference>
<dbReference type="AlphaFoldDB" id="A0A939DMJ5"/>
<accession>A0A939DMJ5</accession>
<dbReference type="Proteomes" id="UP000664654">
    <property type="component" value="Unassembled WGS sequence"/>
</dbReference>
<proteinExistence type="predicted"/>